<evidence type="ECO:0000313" key="1">
    <source>
        <dbReference type="EMBL" id="KAH7374916.1"/>
    </source>
</evidence>
<sequence>MTKGKGQAPALLALPSLPLPCTAPDPAAQHPAPLRLDPQGPVCVNRIVTDAVRTTVRPAPPNPLLERFHAGEPVQCGGCRVPVALPDTSLARSALLASPRSRVRDMVFGTRPP</sequence>
<evidence type="ECO:0000313" key="2">
    <source>
        <dbReference type="Proteomes" id="UP000813385"/>
    </source>
</evidence>
<organism evidence="1 2">
    <name type="scientific">Plectosphaerella cucumerina</name>
    <dbReference type="NCBI Taxonomy" id="40658"/>
    <lineage>
        <taxon>Eukaryota</taxon>
        <taxon>Fungi</taxon>
        <taxon>Dikarya</taxon>
        <taxon>Ascomycota</taxon>
        <taxon>Pezizomycotina</taxon>
        <taxon>Sordariomycetes</taxon>
        <taxon>Hypocreomycetidae</taxon>
        <taxon>Glomerellales</taxon>
        <taxon>Plectosphaerellaceae</taxon>
        <taxon>Plectosphaerella</taxon>
    </lineage>
</organism>
<dbReference type="EMBL" id="JAGPXD010000001">
    <property type="protein sequence ID" value="KAH7374916.1"/>
    <property type="molecule type" value="Genomic_DNA"/>
</dbReference>
<reference evidence="1" key="1">
    <citation type="journal article" date="2021" name="Nat. Commun.">
        <title>Genetic determinants of endophytism in the Arabidopsis root mycobiome.</title>
        <authorList>
            <person name="Mesny F."/>
            <person name="Miyauchi S."/>
            <person name="Thiergart T."/>
            <person name="Pickel B."/>
            <person name="Atanasova L."/>
            <person name="Karlsson M."/>
            <person name="Huettel B."/>
            <person name="Barry K.W."/>
            <person name="Haridas S."/>
            <person name="Chen C."/>
            <person name="Bauer D."/>
            <person name="Andreopoulos W."/>
            <person name="Pangilinan J."/>
            <person name="LaButti K."/>
            <person name="Riley R."/>
            <person name="Lipzen A."/>
            <person name="Clum A."/>
            <person name="Drula E."/>
            <person name="Henrissat B."/>
            <person name="Kohler A."/>
            <person name="Grigoriev I.V."/>
            <person name="Martin F.M."/>
            <person name="Hacquard S."/>
        </authorList>
    </citation>
    <scope>NUCLEOTIDE SEQUENCE</scope>
    <source>
        <strain evidence="1">MPI-CAGE-AT-0016</strain>
    </source>
</reference>
<proteinExistence type="predicted"/>
<comment type="caution">
    <text evidence="1">The sequence shown here is derived from an EMBL/GenBank/DDBJ whole genome shotgun (WGS) entry which is preliminary data.</text>
</comment>
<name>A0A8K0TSD9_9PEZI</name>
<protein>
    <submittedName>
        <fullName evidence="1">Uncharacterized protein</fullName>
    </submittedName>
</protein>
<dbReference type="Proteomes" id="UP000813385">
    <property type="component" value="Unassembled WGS sequence"/>
</dbReference>
<dbReference type="AlphaFoldDB" id="A0A8K0TSD9"/>
<accession>A0A8K0TSD9</accession>
<keyword evidence="2" id="KW-1185">Reference proteome</keyword>
<gene>
    <name evidence="1" type="ORF">B0T11DRAFT_292691</name>
</gene>